<sequence length="130" mass="14226">MRLVVDILGSVRLGCQKVEWVSWMSLPILKSCTTGKDFALDVFAMTYDSLFADRVECDCLNQCHHNCPFDSALVPCILVGVEGGCLGLGGCGMPFRPSPSYVSPLGWVCRNETRVGEAQVKKRCEIVVPP</sequence>
<dbReference type="AlphaFoldDB" id="A0AAN9S814"/>
<comment type="caution">
    <text evidence="1">The sequence shown here is derived from an EMBL/GenBank/DDBJ whole genome shotgun (WGS) entry which is preliminary data.</text>
</comment>
<reference evidence="1 2" key="1">
    <citation type="submission" date="2024-01" db="EMBL/GenBank/DDBJ databases">
        <title>The genomes of 5 underutilized Papilionoideae crops provide insights into root nodulation and disease resistanc.</title>
        <authorList>
            <person name="Jiang F."/>
        </authorList>
    </citation>
    <scope>NUCLEOTIDE SEQUENCE [LARGE SCALE GENOMIC DNA]</scope>
    <source>
        <strain evidence="1">DUOXIRENSHENG_FW03</strain>
        <tissue evidence="1">Leaves</tissue>
    </source>
</reference>
<name>A0AAN9S814_PSOTE</name>
<protein>
    <submittedName>
        <fullName evidence="1">Uncharacterized protein</fullName>
    </submittedName>
</protein>
<dbReference type="Proteomes" id="UP001386955">
    <property type="component" value="Unassembled WGS sequence"/>
</dbReference>
<proteinExistence type="predicted"/>
<accession>A0AAN9S814</accession>
<evidence type="ECO:0000313" key="2">
    <source>
        <dbReference type="Proteomes" id="UP001386955"/>
    </source>
</evidence>
<dbReference type="EMBL" id="JAYMYS010000005">
    <property type="protein sequence ID" value="KAK7391288.1"/>
    <property type="molecule type" value="Genomic_DNA"/>
</dbReference>
<keyword evidence="2" id="KW-1185">Reference proteome</keyword>
<gene>
    <name evidence="1" type="ORF">VNO78_19702</name>
</gene>
<evidence type="ECO:0000313" key="1">
    <source>
        <dbReference type="EMBL" id="KAK7391288.1"/>
    </source>
</evidence>
<organism evidence="1 2">
    <name type="scientific">Psophocarpus tetragonolobus</name>
    <name type="common">Winged bean</name>
    <name type="synonym">Dolichos tetragonolobus</name>
    <dbReference type="NCBI Taxonomy" id="3891"/>
    <lineage>
        <taxon>Eukaryota</taxon>
        <taxon>Viridiplantae</taxon>
        <taxon>Streptophyta</taxon>
        <taxon>Embryophyta</taxon>
        <taxon>Tracheophyta</taxon>
        <taxon>Spermatophyta</taxon>
        <taxon>Magnoliopsida</taxon>
        <taxon>eudicotyledons</taxon>
        <taxon>Gunneridae</taxon>
        <taxon>Pentapetalae</taxon>
        <taxon>rosids</taxon>
        <taxon>fabids</taxon>
        <taxon>Fabales</taxon>
        <taxon>Fabaceae</taxon>
        <taxon>Papilionoideae</taxon>
        <taxon>50 kb inversion clade</taxon>
        <taxon>NPAAA clade</taxon>
        <taxon>indigoferoid/millettioid clade</taxon>
        <taxon>Phaseoleae</taxon>
        <taxon>Psophocarpus</taxon>
    </lineage>
</organism>